<comment type="caution">
    <text evidence="2">The sequence shown here is derived from an EMBL/GenBank/DDBJ whole genome shotgun (WGS) entry which is preliminary data.</text>
</comment>
<protein>
    <recommendedName>
        <fullName evidence="4">LppX_LprAFG lipoprotein</fullName>
    </recommendedName>
</protein>
<gene>
    <name evidence="2" type="ORF">LX83_001148</name>
</gene>
<evidence type="ECO:0008006" key="4">
    <source>
        <dbReference type="Google" id="ProtNLM"/>
    </source>
</evidence>
<keyword evidence="3" id="KW-1185">Reference proteome</keyword>
<dbReference type="Proteomes" id="UP001206128">
    <property type="component" value="Unassembled WGS sequence"/>
</dbReference>
<organism evidence="2 3">
    <name type="scientific">Goodfellowiella coeruleoviolacea</name>
    <dbReference type="NCBI Taxonomy" id="334858"/>
    <lineage>
        <taxon>Bacteria</taxon>
        <taxon>Bacillati</taxon>
        <taxon>Actinomycetota</taxon>
        <taxon>Actinomycetes</taxon>
        <taxon>Pseudonocardiales</taxon>
        <taxon>Pseudonocardiaceae</taxon>
        <taxon>Goodfellowiella</taxon>
    </lineage>
</organism>
<sequence length="237" mass="25362">MRRTALLPVVLFALLAGCASAAEPRPLTTTEAEQLAMVRFTNYSQQTADLTTTVPAPGGRLRLTGRVDFVNHVGYASLETEGRSDQDSTGLVLWNLTTVAFHPGPAGQLNEPPPPDSWQVRELRENGSELDGALRLMLNLAADRPDNAQLLAQSSARWLRADSIGAVSVAVLEGPQQAGQAPSAQPGDARLRYWLDAEGRLHRVEARLGNQQEFAVIDFTGPGGPMPTVPGVPLPGQ</sequence>
<accession>A0AAE3GDV0</accession>
<dbReference type="EMBL" id="JAMTCK010000002">
    <property type="protein sequence ID" value="MCP2164308.1"/>
    <property type="molecule type" value="Genomic_DNA"/>
</dbReference>
<name>A0AAE3GDV0_9PSEU</name>
<dbReference type="AlphaFoldDB" id="A0AAE3GDV0"/>
<dbReference type="PROSITE" id="PS51257">
    <property type="entry name" value="PROKAR_LIPOPROTEIN"/>
    <property type="match status" value="1"/>
</dbReference>
<proteinExistence type="predicted"/>
<feature type="signal peptide" evidence="1">
    <location>
        <begin position="1"/>
        <end position="21"/>
    </location>
</feature>
<keyword evidence="1" id="KW-0732">Signal</keyword>
<evidence type="ECO:0000313" key="3">
    <source>
        <dbReference type="Proteomes" id="UP001206128"/>
    </source>
</evidence>
<evidence type="ECO:0000256" key="1">
    <source>
        <dbReference type="SAM" id="SignalP"/>
    </source>
</evidence>
<evidence type="ECO:0000313" key="2">
    <source>
        <dbReference type="EMBL" id="MCP2164308.1"/>
    </source>
</evidence>
<reference evidence="2" key="1">
    <citation type="submission" date="2022-06" db="EMBL/GenBank/DDBJ databases">
        <title>Genomic Encyclopedia of Archaeal and Bacterial Type Strains, Phase II (KMG-II): from individual species to whole genera.</title>
        <authorList>
            <person name="Goeker M."/>
        </authorList>
    </citation>
    <scope>NUCLEOTIDE SEQUENCE</scope>
    <source>
        <strain evidence="2">DSM 43935</strain>
    </source>
</reference>
<dbReference type="RefSeq" id="WP_253767795.1">
    <property type="nucleotide sequence ID" value="NZ_JAMTCK010000002.1"/>
</dbReference>
<feature type="chain" id="PRO_5042071107" description="LppX_LprAFG lipoprotein" evidence="1">
    <location>
        <begin position="22"/>
        <end position="237"/>
    </location>
</feature>